<dbReference type="RefSeq" id="WP_069991843.1">
    <property type="nucleotide sequence ID" value="NZ_LJGV01000022.1"/>
</dbReference>
<accession>A0A1E7K4W0</accession>
<keyword evidence="6" id="KW-0233">DNA recombination</keyword>
<dbReference type="NCBIfam" id="NF033581">
    <property type="entry name" value="transpos_IS5_4"/>
    <property type="match status" value="1"/>
</dbReference>
<evidence type="ECO:0000256" key="4">
    <source>
        <dbReference type="ARBA" id="ARBA00022723"/>
    </source>
</evidence>
<dbReference type="Proteomes" id="UP000175829">
    <property type="component" value="Unassembled WGS sequence"/>
</dbReference>
<dbReference type="GO" id="GO:0032196">
    <property type="term" value="P:transposition"/>
    <property type="evidence" value="ECO:0007669"/>
    <property type="project" value="UniProtKB-KW"/>
</dbReference>
<feature type="domain" description="Transposase Helix-turn-helix" evidence="8">
    <location>
        <begin position="35"/>
        <end position="84"/>
    </location>
</feature>
<keyword evidence="4" id="KW-0479">Metal-binding</keyword>
<evidence type="ECO:0000256" key="6">
    <source>
        <dbReference type="ARBA" id="ARBA00023172"/>
    </source>
</evidence>
<dbReference type="InterPro" id="IPR027806">
    <property type="entry name" value="HARBI1_dom"/>
</dbReference>
<proteinExistence type="inferred from homology"/>
<comment type="caution">
    <text evidence="9">The sequence shown here is derived from an EMBL/GenBank/DDBJ whole genome shotgun (WGS) entry which is preliminary data.</text>
</comment>
<comment type="similarity">
    <text evidence="2">Belongs to the transposase 11 family.</text>
</comment>
<evidence type="ECO:0000313" key="9">
    <source>
        <dbReference type="EMBL" id="OEU98876.1"/>
    </source>
</evidence>
<evidence type="ECO:0000259" key="7">
    <source>
        <dbReference type="Pfam" id="PF13359"/>
    </source>
</evidence>
<dbReference type="GO" id="GO:0006310">
    <property type="term" value="P:DNA recombination"/>
    <property type="evidence" value="ECO:0007669"/>
    <property type="project" value="UniProtKB-KW"/>
</dbReference>
<dbReference type="Pfam" id="PF13359">
    <property type="entry name" value="DDE_Tnp_4"/>
    <property type="match status" value="1"/>
</dbReference>
<protein>
    <submittedName>
        <fullName evidence="9">Transposase</fullName>
    </submittedName>
</protein>
<keyword evidence="3" id="KW-0815">Transposition</keyword>
<evidence type="ECO:0000256" key="3">
    <source>
        <dbReference type="ARBA" id="ARBA00022578"/>
    </source>
</evidence>
<organism evidence="9 10">
    <name type="scientific">Streptomyces qinglanensis</name>
    <dbReference type="NCBI Taxonomy" id="943816"/>
    <lineage>
        <taxon>Bacteria</taxon>
        <taxon>Bacillati</taxon>
        <taxon>Actinomycetota</taxon>
        <taxon>Actinomycetes</taxon>
        <taxon>Kitasatosporales</taxon>
        <taxon>Streptomycetaceae</taxon>
        <taxon>Streptomyces</taxon>
    </lineage>
</organism>
<dbReference type="PATRIC" id="fig|943816.4.peg.2408"/>
<dbReference type="InterPro" id="IPR047959">
    <property type="entry name" value="Transpos_IS5"/>
</dbReference>
<evidence type="ECO:0000313" key="10">
    <source>
        <dbReference type="Proteomes" id="UP000175829"/>
    </source>
</evidence>
<evidence type="ECO:0000256" key="2">
    <source>
        <dbReference type="ARBA" id="ARBA00010075"/>
    </source>
</evidence>
<name>A0A1E7K4W0_9ACTN</name>
<dbReference type="GO" id="GO:0003677">
    <property type="term" value="F:DNA binding"/>
    <property type="evidence" value="ECO:0007669"/>
    <property type="project" value="UniProtKB-KW"/>
</dbReference>
<gene>
    <name evidence="9" type="ORF">AN217_14795</name>
</gene>
<dbReference type="EMBL" id="LJGV01000022">
    <property type="protein sequence ID" value="OEU98876.1"/>
    <property type="molecule type" value="Genomic_DNA"/>
</dbReference>
<reference evidence="9 10" key="1">
    <citation type="journal article" date="2016" name="Front. Microbiol.">
        <title>Comparative Genomics Analysis of Streptomyces Species Reveals Their Adaptation to the Marine Environment and Their Diversity at the Genomic Level.</title>
        <authorList>
            <person name="Tian X."/>
            <person name="Zhang Z."/>
            <person name="Yang T."/>
            <person name="Chen M."/>
            <person name="Li J."/>
            <person name="Chen F."/>
            <person name="Yang J."/>
            <person name="Li W."/>
            <person name="Zhang B."/>
            <person name="Zhang Z."/>
            <person name="Wu J."/>
            <person name="Zhang C."/>
            <person name="Long L."/>
            <person name="Xiao J."/>
        </authorList>
    </citation>
    <scope>NUCLEOTIDE SEQUENCE [LARGE SCALE GENOMIC DNA]</scope>
    <source>
        <strain evidence="9 10">SCSIO M10379</strain>
    </source>
</reference>
<sequence>MLVYPVGVDLSTSALRFLARELTARRRERGTRWRRLPAGRQALLVLAHLRSGHTYAQLAAGFGVGTATAYRYIAEAVDVLAALAPTLAQAMKTASTKAYVILDGTLLPSDRIAADRPFYSGKHKKHGMNVQVITDPAGRLLWASPALPGAVHDIKAARTHGIVDALDEVGVECWAAKAYRGTGGTIRVPYWGRWTTLSAGQQAVNRSHAKIRALVEQAMAPLKAWRLLRKLRCSTTRITSLVQAVLTLHLNCSN</sequence>
<comment type="cofactor">
    <cofactor evidence="1">
        <name>a divalent metal cation</name>
        <dbReference type="ChEBI" id="CHEBI:60240"/>
    </cofactor>
</comment>
<dbReference type="InterPro" id="IPR027805">
    <property type="entry name" value="Transposase_HTH_dom"/>
</dbReference>
<feature type="domain" description="DDE Tnp4" evidence="7">
    <location>
        <begin position="102"/>
        <end position="249"/>
    </location>
</feature>
<evidence type="ECO:0000256" key="1">
    <source>
        <dbReference type="ARBA" id="ARBA00001968"/>
    </source>
</evidence>
<dbReference type="AlphaFoldDB" id="A0A1E7K4W0"/>
<evidence type="ECO:0000256" key="5">
    <source>
        <dbReference type="ARBA" id="ARBA00023125"/>
    </source>
</evidence>
<dbReference type="Pfam" id="PF13613">
    <property type="entry name" value="HTH_Tnp_4"/>
    <property type="match status" value="1"/>
</dbReference>
<dbReference type="GO" id="GO:0046872">
    <property type="term" value="F:metal ion binding"/>
    <property type="evidence" value="ECO:0007669"/>
    <property type="project" value="UniProtKB-KW"/>
</dbReference>
<evidence type="ECO:0000259" key="8">
    <source>
        <dbReference type="Pfam" id="PF13613"/>
    </source>
</evidence>
<keyword evidence="5" id="KW-0238">DNA-binding</keyword>